<reference evidence="1 2" key="1">
    <citation type="submission" date="2020-09" db="EMBL/GenBank/DDBJ databases">
        <authorList>
            <person name="Ashkenazy H."/>
        </authorList>
    </citation>
    <scope>NUCLEOTIDE SEQUENCE [LARGE SCALE GENOMIC DNA]</scope>
    <source>
        <strain evidence="2">cv. Cdm-0</strain>
    </source>
</reference>
<gene>
    <name evidence="1" type="ORF">AT9943_LOCUS2581</name>
</gene>
<organism evidence="1 2">
    <name type="scientific">Arabidopsis thaliana</name>
    <name type="common">Mouse-ear cress</name>
    <dbReference type="NCBI Taxonomy" id="3702"/>
    <lineage>
        <taxon>Eukaryota</taxon>
        <taxon>Viridiplantae</taxon>
        <taxon>Streptophyta</taxon>
        <taxon>Embryophyta</taxon>
        <taxon>Tracheophyta</taxon>
        <taxon>Spermatophyta</taxon>
        <taxon>Magnoliopsida</taxon>
        <taxon>eudicotyledons</taxon>
        <taxon>Gunneridae</taxon>
        <taxon>Pentapetalae</taxon>
        <taxon>rosids</taxon>
        <taxon>malvids</taxon>
        <taxon>Brassicales</taxon>
        <taxon>Brassicaceae</taxon>
        <taxon>Camelineae</taxon>
        <taxon>Arabidopsis</taxon>
    </lineage>
</organism>
<sequence length="78" mass="8867">MLTRCDAVVEAVSGAGNVTSAVIGRFCPRKILDKLWFVGNLVIRSIVLFRSFWIDQSLVDLLEEDEVMIEDELRPSQR</sequence>
<dbReference type="EMBL" id="LR881466">
    <property type="protein sequence ID" value="CAD5314123.1"/>
    <property type="molecule type" value="Genomic_DNA"/>
</dbReference>
<dbReference type="AlphaFoldDB" id="A0A7G2E012"/>
<proteinExistence type="predicted"/>
<accession>A0A7G2E012</accession>
<evidence type="ECO:0000313" key="2">
    <source>
        <dbReference type="Proteomes" id="UP000516314"/>
    </source>
</evidence>
<protein>
    <submittedName>
        <fullName evidence="1">(thale cress) hypothetical protein</fullName>
    </submittedName>
</protein>
<name>A0A7G2E012_ARATH</name>
<dbReference type="Proteomes" id="UP000516314">
    <property type="component" value="Chromosome 1"/>
</dbReference>
<evidence type="ECO:0000313" key="1">
    <source>
        <dbReference type="EMBL" id="CAD5314123.1"/>
    </source>
</evidence>